<dbReference type="Pfam" id="PF10680">
    <property type="entry name" value="RRN9"/>
    <property type="match status" value="1"/>
</dbReference>
<feature type="region of interest" description="Disordered" evidence="1">
    <location>
        <begin position="462"/>
        <end position="540"/>
    </location>
</feature>
<feature type="compositionally biased region" description="Basic and acidic residues" evidence="1">
    <location>
        <begin position="199"/>
        <end position="211"/>
    </location>
</feature>
<evidence type="ECO:0000313" key="4">
    <source>
        <dbReference type="Proteomes" id="UP000275385"/>
    </source>
</evidence>
<accession>A0A420Y764</accession>
<gene>
    <name evidence="3" type="ORF">DL546_003965</name>
</gene>
<dbReference type="AlphaFoldDB" id="A0A420Y764"/>
<dbReference type="EMBL" id="QVQW01000039">
    <property type="protein sequence ID" value="RKU43715.1"/>
    <property type="molecule type" value="Genomic_DNA"/>
</dbReference>
<evidence type="ECO:0000259" key="2">
    <source>
        <dbReference type="Pfam" id="PF10680"/>
    </source>
</evidence>
<organism evidence="3 4">
    <name type="scientific">Coniochaeta pulveracea</name>
    <dbReference type="NCBI Taxonomy" id="177199"/>
    <lineage>
        <taxon>Eukaryota</taxon>
        <taxon>Fungi</taxon>
        <taxon>Dikarya</taxon>
        <taxon>Ascomycota</taxon>
        <taxon>Pezizomycotina</taxon>
        <taxon>Sordariomycetes</taxon>
        <taxon>Sordariomycetidae</taxon>
        <taxon>Coniochaetales</taxon>
        <taxon>Coniochaetaceae</taxon>
        <taxon>Coniochaeta</taxon>
    </lineage>
</organism>
<feature type="compositionally biased region" description="Acidic residues" evidence="1">
    <location>
        <begin position="480"/>
        <end position="491"/>
    </location>
</feature>
<protein>
    <recommendedName>
        <fullName evidence="2">Rrn9 domain-containing protein</fullName>
    </recommendedName>
</protein>
<feature type="compositionally biased region" description="Polar residues" evidence="1">
    <location>
        <begin position="184"/>
        <end position="195"/>
    </location>
</feature>
<feature type="region of interest" description="Disordered" evidence="1">
    <location>
        <begin position="602"/>
        <end position="638"/>
    </location>
</feature>
<evidence type="ECO:0000313" key="3">
    <source>
        <dbReference type="EMBL" id="RKU43715.1"/>
    </source>
</evidence>
<dbReference type="Gene3D" id="3.30.160.60">
    <property type="entry name" value="Classic Zinc Finger"/>
    <property type="match status" value="1"/>
</dbReference>
<keyword evidence="4" id="KW-1185">Reference proteome</keyword>
<feature type="domain" description="Rrn9" evidence="2">
    <location>
        <begin position="55"/>
        <end position="116"/>
    </location>
</feature>
<proteinExistence type="predicted"/>
<sequence length="638" mass="71935">MSANDTYDWDKDTDEIRSLDSDFLHETRPNRWTGPGSTWRDLTVEERQTYAALKGVENRDLAVHLYNAYALKQQRLPDALHEDSNDEDENPLEDEEDLEKAWTAWPMRLADVPVEDFMQRVDIEHDLVFRRPLPSRPASELEEELAAAILRFAKERFHKRQQDISCVEGDADESTHDVAVADESGNSDNSETIAQPSIEEPHHEHAERPSRETAWPGVGSSDDEEIRQTKQTAGLRAAVSADDETSYALLRPPVRHVLAQLERTLTILHNARAAVFTNPSESDTEDEEIVAPVSPRANYAKRKRSSEATITREGGQRRQNLGGRPSTTPIPREGETERQMLKRIAREKKKRIPIFSDDEGERPKVGRPRGAKGRQRRGSRVDEDRNHAASPSVEGGPSMRGRNNEEAEKRIVKLGLRDWRDVLGAAAMAGFSSKVIARASQRCANLFSQQIEFRTLTEYPAAHGPRRMHTTKYGPGEPISSDEEDDDEEAAMTEAEQRRVITRSPSVAIESGSSDTEKAHSLRSSRPRRRRDMNSAPQLYCPHPGCSRAVQGFKRRSNLHRHLDTIHGKSTTLDYMVSNDDDDDGNEVHGAVHVDGFLKPIKTQKGWRAGDTRPRQPKRGARQNLRRSASNLEDGIHG</sequence>
<feature type="compositionally biased region" description="Basic residues" evidence="1">
    <location>
        <begin position="521"/>
        <end position="531"/>
    </location>
</feature>
<dbReference type="STRING" id="177199.A0A420Y764"/>
<feature type="region of interest" description="Disordered" evidence="1">
    <location>
        <begin position="181"/>
        <end position="236"/>
    </location>
</feature>
<reference evidence="3 4" key="1">
    <citation type="submission" date="2018-08" db="EMBL/GenBank/DDBJ databases">
        <title>Draft genome of the lignicolous fungus Coniochaeta pulveracea.</title>
        <authorList>
            <person name="Borstlap C.J."/>
            <person name="De Witt R.N."/>
            <person name="Botha A."/>
            <person name="Volschenk H."/>
        </authorList>
    </citation>
    <scope>NUCLEOTIDE SEQUENCE [LARGE SCALE GENOMIC DNA]</scope>
    <source>
        <strain evidence="3 4">CAB683</strain>
    </source>
</reference>
<dbReference type="Proteomes" id="UP000275385">
    <property type="component" value="Unassembled WGS sequence"/>
</dbReference>
<dbReference type="InterPro" id="IPR019622">
    <property type="entry name" value="Rrn9_dom"/>
</dbReference>
<name>A0A420Y764_9PEZI</name>
<feature type="region of interest" description="Disordered" evidence="1">
    <location>
        <begin position="278"/>
        <end position="405"/>
    </location>
</feature>
<dbReference type="OrthoDB" id="5412288at2759"/>
<comment type="caution">
    <text evidence="3">The sequence shown here is derived from an EMBL/GenBank/DDBJ whole genome shotgun (WGS) entry which is preliminary data.</text>
</comment>
<feature type="compositionally biased region" description="Basic residues" evidence="1">
    <location>
        <begin position="615"/>
        <end position="625"/>
    </location>
</feature>
<feature type="compositionally biased region" description="Basic residues" evidence="1">
    <location>
        <begin position="341"/>
        <end position="352"/>
    </location>
</feature>
<evidence type="ECO:0000256" key="1">
    <source>
        <dbReference type="SAM" id="MobiDB-lite"/>
    </source>
</evidence>
<feature type="compositionally biased region" description="Basic residues" evidence="1">
    <location>
        <begin position="365"/>
        <end position="378"/>
    </location>
</feature>